<keyword evidence="3" id="KW-0256">Endoplasmic reticulum</keyword>
<feature type="compositionally biased region" description="Polar residues" evidence="5">
    <location>
        <begin position="137"/>
        <end position="149"/>
    </location>
</feature>
<gene>
    <name evidence="7" type="ORF">K493DRAFT_204113</name>
</gene>
<evidence type="ECO:0000256" key="1">
    <source>
        <dbReference type="ARBA" id="ARBA00004240"/>
    </source>
</evidence>
<evidence type="ECO:0000259" key="6">
    <source>
        <dbReference type="Pfam" id="PF08314"/>
    </source>
</evidence>
<dbReference type="GO" id="GO:0070939">
    <property type="term" value="C:Dsl1/NZR complex"/>
    <property type="evidence" value="ECO:0007669"/>
    <property type="project" value="TreeGrafter"/>
</dbReference>
<evidence type="ECO:0000256" key="2">
    <source>
        <dbReference type="ARBA" id="ARBA00022448"/>
    </source>
</evidence>
<accession>A0A1Y1Z6W0</accession>
<protein>
    <recommendedName>
        <fullName evidence="6">Sec39 domain-containing protein</fullName>
    </recommendedName>
</protein>
<comment type="subcellular location">
    <subcellularLocation>
        <location evidence="1">Endoplasmic reticulum</location>
    </subcellularLocation>
</comment>
<proteinExistence type="predicted"/>
<keyword evidence="4" id="KW-0653">Protein transport</keyword>
<dbReference type="Pfam" id="PF08314">
    <property type="entry name" value="Sec39"/>
    <property type="match status" value="1"/>
</dbReference>
<dbReference type="PANTHER" id="PTHR15922">
    <property type="entry name" value="NEUROBLASTOMA-AMPLIFIED SEQUENCE"/>
    <property type="match status" value="1"/>
</dbReference>
<feature type="non-terminal residue" evidence="7">
    <location>
        <position position="852"/>
    </location>
</feature>
<dbReference type="OrthoDB" id="27490at2759"/>
<sequence length="852" mass="97141">MPINLLERKVLAFEYENALSIAKLYNLNSDVVYQAQWNGAEVTEESLHKYLDNIKDRNWVIETCLMRIPGNTEAAKLLLEYGLKETNHVVEALGKLDNNFSQLTQEQAMHCRYRVAFLKYLDRLNTMVEIMDAIEESATNQDTTQSPSNDADEKQHAEESSFAEDFIYFREVNIIEQALQYAVIEKYSPLKILFTRHGSALLPYRFAILDQIPEIADPSSYQDFLPKVNSEVNEESLWPEKAWREQDPVENPLLLAQLGISLEELSTQDISHPKDKVQYPASGATISEWYISRAHNIDVVSGQIHHAYRLIQIGDANGVQGLEELRDNLRTVSQLVYECYSDSPEACLEITLESFERLTVKEVVELILRETNEQRIVRDIRNFVIPYLRNQSAKVTQGGRDSMSLLYDFILTLSTKHLDWCYLIFNESKPTLPAQDRIIAEDLLLSQLALACLYGSRSTDQWRLMSQIFECLPDFEIDITKAKPLAVPNGGKFTELSSHEYFNLLKEMDETDIQLVINKLEVHLNAADILERYDIPVMLGWYLDSEGSYPVQKQLLLRIARHASGGVDTMGSKFENEDEWTFLLEAMIDLHNNGVLGEIATEEIYKEFLSGLLSCGGFRLARELLLPKEKAPPLSAPAAEELVINASREFFDNAESGSMDGGFMKMAYDCLKVLPSSAALREELDLIEATHVLAEYNLQHKPNIPMLPIQIRLAPNRLELIARVLDDHPKAYKAPGRIMELGHKLGYRDDPSAEVKIYALLSRAAVKRRDYKSAYGMCEKLMGLGKKIRQVAPAGMLEARDMAWRVCYDLANIPNSVGLRRRLQLLSFASTVCPKEDIYIVIQLWRKLKTHQ</sequence>
<evidence type="ECO:0000256" key="3">
    <source>
        <dbReference type="ARBA" id="ARBA00022824"/>
    </source>
</evidence>
<dbReference type="STRING" id="1314790.A0A1Y1Z6W0"/>
<evidence type="ECO:0000313" key="7">
    <source>
        <dbReference type="EMBL" id="ORY05737.1"/>
    </source>
</evidence>
<comment type="caution">
    <text evidence="7">The sequence shown here is derived from an EMBL/GenBank/DDBJ whole genome shotgun (WGS) entry which is preliminary data.</text>
</comment>
<dbReference type="InParanoid" id="A0A1Y1Z6W0"/>
<dbReference type="Proteomes" id="UP000193498">
    <property type="component" value="Unassembled WGS sequence"/>
</dbReference>
<feature type="region of interest" description="Disordered" evidence="5">
    <location>
        <begin position="137"/>
        <end position="156"/>
    </location>
</feature>
<dbReference type="GO" id="GO:0015031">
    <property type="term" value="P:protein transport"/>
    <property type="evidence" value="ECO:0007669"/>
    <property type="project" value="UniProtKB-KW"/>
</dbReference>
<keyword evidence="2" id="KW-0813">Transport</keyword>
<dbReference type="EMBL" id="MCFE01000022">
    <property type="protein sequence ID" value="ORY05737.1"/>
    <property type="molecule type" value="Genomic_DNA"/>
</dbReference>
<dbReference type="InterPro" id="IPR013244">
    <property type="entry name" value="Sec39_domain"/>
</dbReference>
<dbReference type="GO" id="GO:0000149">
    <property type="term" value="F:SNARE binding"/>
    <property type="evidence" value="ECO:0007669"/>
    <property type="project" value="TreeGrafter"/>
</dbReference>
<evidence type="ECO:0000313" key="8">
    <source>
        <dbReference type="Proteomes" id="UP000193498"/>
    </source>
</evidence>
<dbReference type="GO" id="GO:0006890">
    <property type="term" value="P:retrograde vesicle-mediated transport, Golgi to endoplasmic reticulum"/>
    <property type="evidence" value="ECO:0007669"/>
    <property type="project" value="InterPro"/>
</dbReference>
<evidence type="ECO:0000256" key="4">
    <source>
        <dbReference type="ARBA" id="ARBA00022927"/>
    </source>
</evidence>
<evidence type="ECO:0000256" key="5">
    <source>
        <dbReference type="SAM" id="MobiDB-lite"/>
    </source>
</evidence>
<dbReference type="AlphaFoldDB" id="A0A1Y1Z6W0"/>
<reference evidence="7 8" key="1">
    <citation type="submission" date="2016-07" db="EMBL/GenBank/DDBJ databases">
        <title>Pervasive Adenine N6-methylation of Active Genes in Fungi.</title>
        <authorList>
            <consortium name="DOE Joint Genome Institute"/>
            <person name="Mondo S.J."/>
            <person name="Dannebaum R.O."/>
            <person name="Kuo R.C."/>
            <person name="Labutti K."/>
            <person name="Haridas S."/>
            <person name="Kuo A."/>
            <person name="Salamov A."/>
            <person name="Ahrendt S.R."/>
            <person name="Lipzen A."/>
            <person name="Sullivan W."/>
            <person name="Andreopoulos W.B."/>
            <person name="Clum A."/>
            <person name="Lindquist E."/>
            <person name="Daum C."/>
            <person name="Ramamoorthy G.K."/>
            <person name="Gryganskyi A."/>
            <person name="Culley D."/>
            <person name="Magnuson J.K."/>
            <person name="James T.Y."/>
            <person name="O'Malley M.A."/>
            <person name="Stajich J.E."/>
            <person name="Spatafora J.W."/>
            <person name="Visel A."/>
            <person name="Grigoriev I.V."/>
        </authorList>
    </citation>
    <scope>NUCLEOTIDE SEQUENCE [LARGE SCALE GENOMIC DNA]</scope>
    <source>
        <strain evidence="7 8">CBS 931.73</strain>
    </source>
</reference>
<dbReference type="PANTHER" id="PTHR15922:SF2">
    <property type="entry name" value="NBAS SUBUNIT OF NRZ TETHERING COMPLEX"/>
    <property type="match status" value="1"/>
</dbReference>
<organism evidence="7 8">
    <name type="scientific">Basidiobolus meristosporus CBS 931.73</name>
    <dbReference type="NCBI Taxonomy" id="1314790"/>
    <lineage>
        <taxon>Eukaryota</taxon>
        <taxon>Fungi</taxon>
        <taxon>Fungi incertae sedis</taxon>
        <taxon>Zoopagomycota</taxon>
        <taxon>Entomophthoromycotina</taxon>
        <taxon>Basidiobolomycetes</taxon>
        <taxon>Basidiobolales</taxon>
        <taxon>Basidiobolaceae</taxon>
        <taxon>Basidiobolus</taxon>
    </lineage>
</organism>
<feature type="domain" description="Sec39" evidence="6">
    <location>
        <begin position="177"/>
        <end position="848"/>
    </location>
</feature>
<keyword evidence="8" id="KW-1185">Reference proteome</keyword>
<name>A0A1Y1Z6W0_9FUNG</name>